<dbReference type="SUPFAM" id="SSF52266">
    <property type="entry name" value="SGNH hydrolase"/>
    <property type="match status" value="1"/>
</dbReference>
<dbReference type="GO" id="GO:0004622">
    <property type="term" value="F:phosphatidylcholine lysophospholipase activity"/>
    <property type="evidence" value="ECO:0007669"/>
    <property type="project" value="TreeGrafter"/>
</dbReference>
<dbReference type="EMBL" id="LYTK01000020">
    <property type="protein sequence ID" value="OBQ62216.1"/>
    <property type="molecule type" value="Genomic_DNA"/>
</dbReference>
<dbReference type="PANTHER" id="PTHR30383">
    <property type="entry name" value="THIOESTERASE 1/PROTEASE 1/LYSOPHOSPHOLIPASE L1"/>
    <property type="match status" value="1"/>
</dbReference>
<dbReference type="InterPro" id="IPR036514">
    <property type="entry name" value="SGNH_hydro_sf"/>
</dbReference>
<reference evidence="2 3" key="1">
    <citation type="submission" date="2016-05" db="EMBL/GenBank/DDBJ databases">
        <authorList>
            <person name="Ramsay J.P."/>
        </authorList>
    </citation>
    <scope>NUCLEOTIDE SEQUENCE [LARGE SCALE GENOMIC DNA]</scope>
    <source>
        <strain evidence="2 3">NZP2042</strain>
    </source>
</reference>
<dbReference type="InterPro" id="IPR013830">
    <property type="entry name" value="SGNH_hydro"/>
</dbReference>
<evidence type="ECO:0000313" key="3">
    <source>
        <dbReference type="Proteomes" id="UP000093737"/>
    </source>
</evidence>
<dbReference type="PANTHER" id="PTHR30383:SF5">
    <property type="entry name" value="SGNH HYDROLASE-TYPE ESTERASE DOMAIN-CONTAINING PROTEIN"/>
    <property type="match status" value="1"/>
</dbReference>
<comment type="caution">
    <text evidence="2">The sequence shown here is derived from an EMBL/GenBank/DDBJ whole genome shotgun (WGS) entry which is preliminary data.</text>
</comment>
<organism evidence="2 3">
    <name type="scientific">Rhizobium loti</name>
    <name type="common">Mesorhizobium loti</name>
    <dbReference type="NCBI Taxonomy" id="381"/>
    <lineage>
        <taxon>Bacteria</taxon>
        <taxon>Pseudomonadati</taxon>
        <taxon>Pseudomonadota</taxon>
        <taxon>Alphaproteobacteria</taxon>
        <taxon>Hyphomicrobiales</taxon>
        <taxon>Phyllobacteriaceae</taxon>
        <taxon>Mesorhizobium</taxon>
    </lineage>
</organism>
<dbReference type="AlphaFoldDB" id="A0A6M7U5D3"/>
<sequence length="267" mass="28439">MSGILATLLIAGAGFLCVFIWLVYMAFVRAPIRGAGRLSTGDLVLVCVGDSLTHATLSGDYVASLREDLSGGGIQVLNLGQNGDTSEAVLKRVDKIARLQPTFATIMIGVNDVLQGNSGALGENLAAIITRLKDGGASRIALLSIPPLGENLTDETNLCIAGCNRAIEEVAERTGVDYLPIGEALSAQIKSAHRERDGVPGRAFKFPLGGLFWSAAQHYILQRSFDEIGRRAGLKVHSDRVHLTDSSADLIRRLVRGWLTDSASCRA</sequence>
<proteinExistence type="predicted"/>
<accession>A0A6M7U5D3</accession>
<dbReference type="Gene3D" id="3.40.50.1110">
    <property type="entry name" value="SGNH hydrolase"/>
    <property type="match status" value="1"/>
</dbReference>
<dbReference type="RefSeq" id="WP_065005590.1">
    <property type="nucleotide sequence ID" value="NZ_CP033334.1"/>
</dbReference>
<dbReference type="Proteomes" id="UP000093737">
    <property type="component" value="Unassembled WGS sequence"/>
</dbReference>
<gene>
    <name evidence="2" type="ORF">A8145_21405</name>
</gene>
<dbReference type="InterPro" id="IPR051532">
    <property type="entry name" value="Ester_Hydrolysis_Enzymes"/>
</dbReference>
<evidence type="ECO:0000313" key="2">
    <source>
        <dbReference type="EMBL" id="OBQ62216.1"/>
    </source>
</evidence>
<evidence type="ECO:0000259" key="1">
    <source>
        <dbReference type="Pfam" id="PF13472"/>
    </source>
</evidence>
<feature type="domain" description="SGNH hydrolase-type esterase" evidence="1">
    <location>
        <begin position="47"/>
        <end position="190"/>
    </location>
</feature>
<protein>
    <recommendedName>
        <fullName evidence="1">SGNH hydrolase-type esterase domain-containing protein</fullName>
    </recommendedName>
</protein>
<dbReference type="Pfam" id="PF13472">
    <property type="entry name" value="Lipase_GDSL_2"/>
    <property type="match status" value="1"/>
</dbReference>
<name>A0A6M7U5D3_RHILI</name>